<sequence>MPATDGKRGQRMLQGNVKDGVRGERDYRCQQACMGFALFVDLMPNAFRCVTQSR</sequence>
<name>A0A9Q9SSV3_MOOP1</name>
<dbReference type="Proteomes" id="UP000176944">
    <property type="component" value="Chromosome"/>
</dbReference>
<dbReference type="AlphaFoldDB" id="A0A9Q9SSV3"/>
<organism evidence="1">
    <name type="scientific">Moorena producens (strain JHB)</name>
    <dbReference type="NCBI Taxonomy" id="1454205"/>
    <lineage>
        <taxon>Bacteria</taxon>
        <taxon>Bacillati</taxon>
        <taxon>Cyanobacteriota</taxon>
        <taxon>Cyanophyceae</taxon>
        <taxon>Coleofasciculales</taxon>
        <taxon>Coleofasciculaceae</taxon>
        <taxon>Moorena</taxon>
    </lineage>
</organism>
<reference evidence="1" key="2">
    <citation type="submission" date="2022-10" db="EMBL/GenBank/DDBJ databases">
        <authorList>
            <person name="Ngo T.-E."/>
        </authorList>
    </citation>
    <scope>NUCLEOTIDE SEQUENCE</scope>
    <source>
        <strain evidence="1">JHB</strain>
    </source>
</reference>
<gene>
    <name evidence="1" type="ORF">BJP36_42325</name>
</gene>
<reference evidence="1" key="1">
    <citation type="journal article" date="2017" name="Proc. Natl. Acad. Sci. U.S.A.">
        <title>Comparative genomics uncovers the prolific and distinctive metabolic potential of the cyanobacterial genus Moorea.</title>
        <authorList>
            <person name="Leao T."/>
            <person name="Castelao G."/>
            <person name="Korobeynikov A."/>
            <person name="Monroe E.A."/>
            <person name="Podell S."/>
            <person name="Glukhov E."/>
            <person name="Allen E.E."/>
            <person name="Gerwick W.H."/>
            <person name="Gerwick L."/>
        </authorList>
    </citation>
    <scope>NUCLEOTIDE SEQUENCE</scope>
    <source>
        <strain evidence="1">JHB</strain>
    </source>
</reference>
<evidence type="ECO:0000313" key="1">
    <source>
        <dbReference type="EMBL" id="WAN69002.1"/>
    </source>
</evidence>
<accession>A0A9Q9SSV3</accession>
<proteinExistence type="predicted"/>
<protein>
    <submittedName>
        <fullName evidence="1">Uncharacterized protein</fullName>
    </submittedName>
</protein>
<dbReference type="EMBL" id="CP017708">
    <property type="protein sequence ID" value="WAN69002.1"/>
    <property type="molecule type" value="Genomic_DNA"/>
</dbReference>